<dbReference type="GO" id="GO:0003677">
    <property type="term" value="F:DNA binding"/>
    <property type="evidence" value="ECO:0007669"/>
    <property type="project" value="InterPro"/>
</dbReference>
<dbReference type="GO" id="GO:0004519">
    <property type="term" value="F:endonuclease activity"/>
    <property type="evidence" value="ECO:0007669"/>
    <property type="project" value="InterPro"/>
</dbReference>
<dbReference type="AlphaFoldDB" id="A0A1W1XK47"/>
<protein>
    <submittedName>
        <fullName evidence="1">Phage small terminase subunit</fullName>
    </submittedName>
</protein>
<name>A0A1W1XK47_9NEIS</name>
<sequence>MTSPAKAHFQRTTAALEAAKASAGSPMQGATGYELMLAQLDGHKRRLKQVQSIARKVEIKRELLVEYDPYVEGVLSGGRGAQDDVLMTVMVWRIDTGDTAGALAIARYAIAHGLTMPDQYSRTTATLIAEEFAGAAFSARGDGEAIDAPLLLDVLALVDEQDMPDEVKAKLHKAIAYALEPDNKPEALNHLQQALRLHDRVGVKDDIKRIERDIKNTSV</sequence>
<dbReference type="Pfam" id="PF05944">
    <property type="entry name" value="Phage_term_smal"/>
    <property type="match status" value="1"/>
</dbReference>
<dbReference type="OrthoDB" id="8562788at2"/>
<keyword evidence="2" id="KW-1185">Reference proteome</keyword>
<proteinExistence type="predicted"/>
<organism evidence="1 2">
    <name type="scientific">Andreprevotia lacus DSM 23236</name>
    <dbReference type="NCBI Taxonomy" id="1121001"/>
    <lineage>
        <taxon>Bacteria</taxon>
        <taxon>Pseudomonadati</taxon>
        <taxon>Pseudomonadota</taxon>
        <taxon>Betaproteobacteria</taxon>
        <taxon>Neisseriales</taxon>
        <taxon>Chitinibacteraceae</taxon>
        <taxon>Andreprevotia</taxon>
    </lineage>
</organism>
<accession>A0A1W1XK47</accession>
<gene>
    <name evidence="1" type="ORF">SAMN02745857_01767</name>
</gene>
<evidence type="ECO:0000313" key="1">
    <source>
        <dbReference type="EMBL" id="SMC24167.1"/>
    </source>
</evidence>
<dbReference type="InterPro" id="IPR010270">
    <property type="entry name" value="Phage_P2_GpM"/>
</dbReference>
<dbReference type="EMBL" id="FWXD01000009">
    <property type="protein sequence ID" value="SMC24167.1"/>
    <property type="molecule type" value="Genomic_DNA"/>
</dbReference>
<evidence type="ECO:0000313" key="2">
    <source>
        <dbReference type="Proteomes" id="UP000192761"/>
    </source>
</evidence>
<dbReference type="Proteomes" id="UP000192761">
    <property type="component" value="Unassembled WGS sequence"/>
</dbReference>
<reference evidence="1 2" key="1">
    <citation type="submission" date="2017-04" db="EMBL/GenBank/DDBJ databases">
        <authorList>
            <person name="Afonso C.L."/>
            <person name="Miller P.J."/>
            <person name="Scott M.A."/>
            <person name="Spackman E."/>
            <person name="Goraichik I."/>
            <person name="Dimitrov K.M."/>
            <person name="Suarez D.L."/>
            <person name="Swayne D.E."/>
        </authorList>
    </citation>
    <scope>NUCLEOTIDE SEQUENCE [LARGE SCALE GENOMIC DNA]</scope>
    <source>
        <strain evidence="1 2">DSM 23236</strain>
    </source>
</reference>
<dbReference type="STRING" id="1121001.SAMN02745857_01767"/>
<dbReference type="RefSeq" id="WP_084090430.1">
    <property type="nucleotide sequence ID" value="NZ_FWXD01000009.1"/>
</dbReference>